<dbReference type="InterPro" id="IPR009081">
    <property type="entry name" value="PP-bd_ACP"/>
</dbReference>
<dbReference type="Gene3D" id="3.30.559.30">
    <property type="entry name" value="Nonribosomal peptide synthetase, condensation domain"/>
    <property type="match status" value="2"/>
</dbReference>
<dbReference type="PROSITE" id="PS50075">
    <property type="entry name" value="CARRIER"/>
    <property type="match status" value="2"/>
</dbReference>
<dbReference type="InterPro" id="IPR014729">
    <property type="entry name" value="Rossmann-like_a/b/a_fold"/>
</dbReference>
<feature type="domain" description="Carrier" evidence="4">
    <location>
        <begin position="2330"/>
        <end position="2405"/>
    </location>
</feature>
<dbReference type="SUPFAM" id="SSF52777">
    <property type="entry name" value="CoA-dependent acyltransferases"/>
    <property type="match status" value="4"/>
</dbReference>
<geneLocation type="plasmid" evidence="5 6">
    <name>unnamed2</name>
</geneLocation>
<accession>A0ABY6D6D1</accession>
<dbReference type="Gene3D" id="1.10.1200.10">
    <property type="entry name" value="ACP-like"/>
    <property type="match status" value="2"/>
</dbReference>
<dbReference type="SUPFAM" id="SSF56801">
    <property type="entry name" value="Acetyl-CoA synthetase-like"/>
    <property type="match status" value="3"/>
</dbReference>
<dbReference type="InterPro" id="IPR001031">
    <property type="entry name" value="Thioesterase"/>
</dbReference>
<dbReference type="Gene3D" id="3.30.559.10">
    <property type="entry name" value="Chloramphenicol acetyltransferase-like domain"/>
    <property type="match status" value="2"/>
</dbReference>
<evidence type="ECO:0000313" key="6">
    <source>
        <dbReference type="Proteomes" id="UP001064087"/>
    </source>
</evidence>
<dbReference type="InterPro" id="IPR045851">
    <property type="entry name" value="AMP-bd_C_sf"/>
</dbReference>
<keyword evidence="6" id="KW-1185">Reference proteome</keyword>
<keyword evidence="2" id="KW-0596">Phosphopantetheine</keyword>
<dbReference type="Gene3D" id="3.40.50.1820">
    <property type="entry name" value="alpha/beta hydrolase"/>
    <property type="match status" value="1"/>
</dbReference>
<dbReference type="Pfam" id="PF00975">
    <property type="entry name" value="Thioesterase"/>
    <property type="match status" value="1"/>
</dbReference>
<organism evidence="5 6">
    <name type="scientific">Roseovarius pelagicus</name>
    <dbReference type="NCBI Taxonomy" id="2980108"/>
    <lineage>
        <taxon>Bacteria</taxon>
        <taxon>Pseudomonadati</taxon>
        <taxon>Pseudomonadota</taxon>
        <taxon>Alphaproteobacteria</taxon>
        <taxon>Rhodobacterales</taxon>
        <taxon>Roseobacteraceae</taxon>
        <taxon>Roseovarius</taxon>
    </lineage>
</organism>
<evidence type="ECO:0000259" key="4">
    <source>
        <dbReference type="PROSITE" id="PS50075"/>
    </source>
</evidence>
<reference evidence="5" key="1">
    <citation type="submission" date="2022-10" db="EMBL/GenBank/DDBJ databases">
        <title>Roseovarius pelagicus sp. nov., isolated from Arctic seawater.</title>
        <authorList>
            <person name="Hong Y.W."/>
            <person name="Hwang C.Y."/>
        </authorList>
    </citation>
    <scope>NUCLEOTIDE SEQUENCE</scope>
    <source>
        <strain evidence="5">HL-MP18</strain>
        <plasmid evidence="5">unnamed2</plasmid>
    </source>
</reference>
<keyword evidence="3" id="KW-0597">Phosphoprotein</keyword>
<feature type="domain" description="Carrier" evidence="4">
    <location>
        <begin position="1263"/>
        <end position="1338"/>
    </location>
</feature>
<proteinExistence type="predicted"/>
<dbReference type="PANTHER" id="PTHR45527:SF1">
    <property type="entry name" value="FATTY ACID SYNTHASE"/>
    <property type="match status" value="1"/>
</dbReference>
<dbReference type="Pfam" id="PF00668">
    <property type="entry name" value="Condensation"/>
    <property type="match status" value="2"/>
</dbReference>
<dbReference type="CDD" id="cd05930">
    <property type="entry name" value="A_NRPS"/>
    <property type="match status" value="1"/>
</dbReference>
<evidence type="ECO:0000256" key="1">
    <source>
        <dbReference type="ARBA" id="ARBA00001957"/>
    </source>
</evidence>
<dbReference type="InterPro" id="IPR006162">
    <property type="entry name" value="Ppantetheine_attach_site"/>
</dbReference>
<dbReference type="Gene3D" id="3.40.50.12780">
    <property type="entry name" value="N-terminal domain of ligase-like"/>
    <property type="match status" value="2"/>
</dbReference>
<dbReference type="PROSITE" id="PS00455">
    <property type="entry name" value="AMP_BINDING"/>
    <property type="match status" value="1"/>
</dbReference>
<comment type="cofactor">
    <cofactor evidence="1">
        <name>pantetheine 4'-phosphate</name>
        <dbReference type="ChEBI" id="CHEBI:47942"/>
    </cofactor>
</comment>
<dbReference type="EMBL" id="CP106737">
    <property type="protein sequence ID" value="UXX81424.1"/>
    <property type="molecule type" value="Genomic_DNA"/>
</dbReference>
<dbReference type="Gene3D" id="3.40.50.620">
    <property type="entry name" value="HUPs"/>
    <property type="match status" value="1"/>
</dbReference>
<dbReference type="InterPro" id="IPR000873">
    <property type="entry name" value="AMP-dep_synth/lig_dom"/>
</dbReference>
<gene>
    <name evidence="5" type="ORF">N7U68_00755</name>
</gene>
<dbReference type="Pfam" id="PF00550">
    <property type="entry name" value="PP-binding"/>
    <property type="match status" value="2"/>
</dbReference>
<dbReference type="Pfam" id="PF00501">
    <property type="entry name" value="AMP-binding"/>
    <property type="match status" value="2"/>
</dbReference>
<sequence length="2682" mass="288979">MTATGPSNQCELQLSAMQRVLWASQTRHPDAPVQNMAVLAHLNGAIDSNRFVRAFGTVVQASDALRSRMMSDGRAAAVVLADPPRPAEVMTLARDEVAEWARRRSARPLDMGVCGYDSVLLQHEDETASWYLNIHHTLTDAASSALVFEATAAAYGDGSLLGPNSYYDWAAALPRAPDPMAARALQHWKERIAPPRPGAFYPASDLPTPYASQVAVPLSDGLRNLVETHEQGAYAIPVGNLSHTVLLTTALALLIHRVSGECAFSIGLPVSHRTNATSRRCIGALVEVFPVDIEIAAGDTHAAIHRRVAGAVLDTLKFAIRGTSPAPDYAALVNVLPPETAPNRFGDIPARVQWLHCGAMDAGQALRLHSVRYADAQGRTPERFDLVLDIGHGAAGDDYRGRVVEHLQVILHAMLEDPESPIGAASICSAADDARIAEWESAPDIDGAAVLLPDRLKAALADNPAVVIEQDGIALTGDELWQWARGVAASIGQASGPGTRIGVALGPSVQAVVAIYGILLAGASFVPIDPSQPEARRKTLAKRAGLAQVFTSADQVDDLRGHSTAPLPALKDDNEAYLLFTSGSAGEPKGVPITHLGLARYIRFALASFFDAPEPPIAALFGSLTFDLTLTTVFPPILAGGRLVVCSGSGAEAMARIAATPVITWCKATPSHLKLLTRLMPSGHALQTLVVGGEAFGMRIAEDLRAANPDIEIFNEYGPTEAVVGCMIYRLGMELSGTDVLIGKPAPGTTLRVVDGYDQRVPVGVAGELLISHPGVMAGYLGDTGDDPFVGLDGKRYYRSGDIVRLRNDGELEYLGRFDTQIKVGGIRIDLTEIEHALRCHPSVSSVAAGCWAPSLKPIRVHCARCGLPDDVPGVAFDEGRICQTCREYDRVAPVARSWFRTEDDLAARQPVARAHATGKYDCMHLLSGGKDSTYALYRLIDLGFTPYALTLDNGYISEQAKDNIRRIVDELGIDHEFATTPAMNAIFRDSLATHSNVCNGCFKTIYTLATNRALKLGIPLIVTGLSRGQLFETRLIPQQFALDRFDPDAIDQAVLRARRSYHRIDDVANRLLDTRAFREDAMFEQIEYLDFYRYIDVDLTTMLDYLTKRTPWLRPEDTGRSTNCLINAAGIHTHKIEQGYHNYAVPYAWDVRLGHKTRDEAMAELDDNLDADDVARMLSEIGYDPAPRQTLTAWIKLTEGVTQAPSAAEFRAFLAQTLPAHAMPSAFVAVPEFSLTRNGKLDMAALPGPERVHRHTLEPVAAPSNTTEETIIAAWEKQLRIEPIGVDDSFFALGGDSLAALEMIVRLSAEFGARIREDLAFTHTTPRALAEEIDRLLASGGAVRPTAQLPDITQLPADEAPPLSVGEQTLLFDQRARPEALMYNVARVFHVAGAVDAPRFETALRTVVPQHQPLSWSYGTPRRKLEPNDAIKVVISREPVTPEAVPAAISDFQTAPFDLSQGPLLRCLVQPVRDGSTIITFAIHHVSGDHESFDRLWAQLIDALAGHPLPELKTDYASFCHWQAETEQAAHRAFWLKCGSQEPPSALLCAPAVTHAPDGFLTCRSALSPNEVRAAKETPVSLALAATAAALRLYTTGNDLEIGIVASTRDHPDAQPLFGYLLNPLPLRLDCAQDSKFSELAQQAGNAVGRALPHRSYPITQILQDRRAAGLAAEPLRVLVAYDDAIPTELDGRIVTQRVAFNGFAVTDLSVFVELRRDTVDIGIEYSGKTIGQEVANTILKRAEDALCRAVRSPDDTVSRVGDAAANRSLLVGPDLKDTRLILDRISENVRQYPDATAVTCAGQSINWAQLGQWSEAIATRLRASGIGSGDRVIVCKDRSAHLIAAMLGVLRAGGVYVPVDPTYPPERVRMIVSGAKARLAIVDDPAAAEGTMDIPCLGVTENGLDGGGWNGPTTRFPAPKADDPAYLIFTSGSTGAPRGVSITHRQLSDSTNARDIFYDAPPTRFAMLSSIAFDSSVAGLFWTLATGGTLVFPTEREARDVDALAHLLSGATHTLCVPTLYNAMLDRRDPAEAWPTHIIVAGEACPGSTLTRHFDEVPGSALINEYGPTETTVWATAYQCKPTDNLVSSGQPIAGTWVAVVDADGKILPSGMPGDLIIGGAGVADGYADNPAATAERFGTRADQPAFAELPGPRYFRTGDRAVISGRQLNYLGRADDQINVGGARVEPGDIENTLLRTRMISAAVVTAADVRPLPELLGSLPAETVAAAMREAGASNDPTAALTQFLQREGQPDLRLVAHVEHSGALDTNALCAAAARDLPPHMRPALYVVHDSLPRTPNGKLDRAAAADLPIIEQAPADPPPRPAAAPNDAIVAKLTGLFQHEVRNPSFGPQDSLFDHGGNSLTAIRLLLAIEETFGVRLSTTVLYEAPSPVALAAHLATGDGDTDAAPIFIVPCDVGYSAPPPAFHLALTAHRPAEYLEHPCMRPGTPPIWTLAELAQIYVGQIEKRWPTGPILLGAFCIGAYVATEIARQFAAKGRPIAHLALLDPNIPRLQVMRMHMEAGLPYNGGAKTLAGRAIDLCDRVINARLLLGDGYLQGDRRRSKALRAYGIYVSMRYLRRFNGAPEHLSLDYWARSLMISAGAYDDLTPYTGRVDIIASEEHRATLEGNPEFLQAILPDHTIHYAEDTHWDIGMTAKTAKCVSDCFKSALDGITQESAG</sequence>
<dbReference type="InterPro" id="IPR023213">
    <property type="entry name" value="CAT-like_dom_sf"/>
</dbReference>
<dbReference type="SMART" id="SM00823">
    <property type="entry name" value="PKS_PP"/>
    <property type="match status" value="2"/>
</dbReference>
<keyword evidence="5" id="KW-0614">Plasmid</keyword>
<name>A0ABY6D6D1_9RHOB</name>
<dbReference type="RefSeq" id="WP_263046633.1">
    <property type="nucleotide sequence ID" value="NZ_CP106737.1"/>
</dbReference>
<dbReference type="SUPFAM" id="SSF53474">
    <property type="entry name" value="alpha/beta-Hydrolases"/>
    <property type="match status" value="1"/>
</dbReference>
<dbReference type="InterPro" id="IPR001242">
    <property type="entry name" value="Condensation_dom"/>
</dbReference>
<dbReference type="SUPFAM" id="SSF47336">
    <property type="entry name" value="ACP-like"/>
    <property type="match status" value="2"/>
</dbReference>
<dbReference type="InterPro" id="IPR020806">
    <property type="entry name" value="PKS_PP-bd"/>
</dbReference>
<evidence type="ECO:0000256" key="3">
    <source>
        <dbReference type="ARBA" id="ARBA00022553"/>
    </source>
</evidence>
<dbReference type="Proteomes" id="UP001064087">
    <property type="component" value="Plasmid unnamed2"/>
</dbReference>
<protein>
    <submittedName>
        <fullName evidence="5">Amino acid adenylation domain-containing protein</fullName>
    </submittedName>
</protein>
<dbReference type="InterPro" id="IPR029058">
    <property type="entry name" value="AB_hydrolase_fold"/>
</dbReference>
<dbReference type="InterPro" id="IPR020845">
    <property type="entry name" value="AMP-binding_CS"/>
</dbReference>
<dbReference type="PANTHER" id="PTHR45527">
    <property type="entry name" value="NONRIBOSOMAL PEPTIDE SYNTHETASE"/>
    <property type="match status" value="1"/>
</dbReference>
<dbReference type="NCBIfam" id="TIGR01733">
    <property type="entry name" value="AA-adenyl-dom"/>
    <property type="match status" value="1"/>
</dbReference>
<evidence type="ECO:0000256" key="2">
    <source>
        <dbReference type="ARBA" id="ARBA00022450"/>
    </source>
</evidence>
<evidence type="ECO:0000313" key="5">
    <source>
        <dbReference type="EMBL" id="UXX81424.1"/>
    </source>
</evidence>
<dbReference type="Gene3D" id="3.30.300.30">
    <property type="match status" value="3"/>
</dbReference>
<dbReference type="InterPro" id="IPR036736">
    <property type="entry name" value="ACP-like_sf"/>
</dbReference>
<dbReference type="SUPFAM" id="SSF52402">
    <property type="entry name" value="Adenine nucleotide alpha hydrolases-like"/>
    <property type="match status" value="1"/>
</dbReference>
<dbReference type="InterPro" id="IPR042099">
    <property type="entry name" value="ANL_N_sf"/>
</dbReference>
<dbReference type="PROSITE" id="PS00012">
    <property type="entry name" value="PHOSPHOPANTETHEINE"/>
    <property type="match status" value="1"/>
</dbReference>
<dbReference type="InterPro" id="IPR010071">
    <property type="entry name" value="AA_adenyl_dom"/>
</dbReference>